<proteinExistence type="predicted"/>
<evidence type="ECO:0000313" key="4">
    <source>
        <dbReference type="Proteomes" id="UP000582213"/>
    </source>
</evidence>
<dbReference type="Proteomes" id="UP000582213">
    <property type="component" value="Unassembled WGS sequence"/>
</dbReference>
<dbReference type="AlphaFoldDB" id="A0A650CFW2"/>
<dbReference type="SMR" id="A0A650CFW2"/>
<accession>A0A650CFW2</accession>
<dbReference type="SUPFAM" id="SSF54909">
    <property type="entry name" value="Dimeric alpha+beta barrel"/>
    <property type="match status" value="1"/>
</dbReference>
<evidence type="ECO:0000313" key="2">
    <source>
        <dbReference type="EMBL" id="QGR16628.1"/>
    </source>
</evidence>
<dbReference type="Proteomes" id="UP000427373">
    <property type="component" value="Chromosome"/>
</dbReference>
<dbReference type="InterPro" id="IPR011661">
    <property type="entry name" value="S_Oase_red"/>
</dbReference>
<name>A0A650CFW2_SULOH</name>
<dbReference type="OrthoDB" id="37893at2157"/>
<keyword evidence="1" id="KW-0560">Oxidoreductase</keyword>
<reference evidence="1 4" key="2">
    <citation type="submission" date="2020-08" db="EMBL/GenBank/DDBJ databases">
        <title>Genomic Encyclopedia of Type Strains, Phase IV (KMG-IV): sequencing the most valuable type-strain genomes for metagenomic binning, comparative biology and taxonomic classification.</title>
        <authorList>
            <person name="Goeker M."/>
        </authorList>
    </citation>
    <scope>NUCLEOTIDE SEQUENCE [LARGE SCALE GENOMIC DNA]</scope>
    <source>
        <strain evidence="1 4">DSM 12421</strain>
    </source>
</reference>
<dbReference type="GeneID" id="1459116"/>
<organism evidence="2 3">
    <name type="scientific">Sulfurisphaera ohwakuensis</name>
    <dbReference type="NCBI Taxonomy" id="69656"/>
    <lineage>
        <taxon>Archaea</taxon>
        <taxon>Thermoproteota</taxon>
        <taxon>Thermoprotei</taxon>
        <taxon>Sulfolobales</taxon>
        <taxon>Sulfolobaceae</taxon>
        <taxon>Sulfurisphaera</taxon>
    </lineage>
</organism>
<dbReference type="EMBL" id="CP045484">
    <property type="protein sequence ID" value="QGR16628.1"/>
    <property type="molecule type" value="Genomic_DNA"/>
</dbReference>
<dbReference type="NCBIfam" id="NF047630">
    <property type="entry name" value="SulOxRed"/>
    <property type="match status" value="1"/>
</dbReference>
<dbReference type="InterPro" id="IPR011008">
    <property type="entry name" value="Dimeric_a/b-barrel"/>
</dbReference>
<dbReference type="Pfam" id="PF07682">
    <property type="entry name" value="SOR"/>
    <property type="match status" value="1"/>
</dbReference>
<reference evidence="2 3" key="1">
    <citation type="submission" date="2019-10" db="EMBL/GenBank/DDBJ databases">
        <title>Genome Sequences from Six Type Strain Members of the Archaeal Family Sulfolobaceae: Acidianus ambivalens, Acidianus infernus, Metallosphaera prunae, Stygiolobus azoricus, Sulfolobus metallicus, and Sulfurisphaera ohwakuensis.</title>
        <authorList>
            <person name="Counts J.A."/>
            <person name="Kelly R.M."/>
        </authorList>
    </citation>
    <scope>NUCLEOTIDE SEQUENCE [LARGE SCALE GENOMIC DNA]</scope>
    <source>
        <strain evidence="2 3">TA-1</strain>
    </source>
</reference>
<dbReference type="GO" id="GO:0033755">
    <property type="term" value="F:sulfur oxygenase/reductase activity"/>
    <property type="evidence" value="ECO:0007669"/>
    <property type="project" value="UniProtKB-EC"/>
</dbReference>
<dbReference type="EC" id="1.13.11.55" evidence="1"/>
<sequence length="311" mass="35724">MPKPYVAINMVEVRNDPKTLELFGKVGPKVCMVTARHPGFVGFQNHVQIGVVPLGTRWGGAKMEMSQEMHSLMLMQYTFWKNWKDHEEMHKQNWANLFRLCLQCADQMIWGPYEPLYEIVYANMPLNTEMTDFTVMVGKKFAAGEAVSIPPISQPYGKRVVAFGEHIVKEGLENQFEEYAIKTLEAFRSAPGFLGGMILKEIGVSPLGSLQLNAKGFHQILETANGMDVPEPVTIYEAPEFRNRPQRYIVHTEWSDTNALMFGLGRVLIYPEVRQIHDKVLDTLVYGPYIRVLNPMMEGTYWREYLNEYHL</sequence>
<gene>
    <name evidence="2" type="ORF">D1869_05065</name>
    <name evidence="1" type="ORF">HNQ62_002756</name>
</gene>
<dbReference type="EMBL" id="JACHFY010000034">
    <property type="protein sequence ID" value="MBB5254981.1"/>
    <property type="molecule type" value="Genomic_DNA"/>
</dbReference>
<keyword evidence="3" id="KW-1185">Reference proteome</keyword>
<dbReference type="RefSeq" id="WP_010979143.1">
    <property type="nucleotide sequence ID" value="NZ_AP031374.1"/>
</dbReference>
<protein>
    <submittedName>
        <fullName evidence="2">Sulfur oxidation protein</fullName>
    </submittedName>
    <submittedName>
        <fullName evidence="1">Sulfur oxygenase/reductase</fullName>
        <ecNumber evidence="1">1.13.11.55</ecNumber>
    </submittedName>
</protein>
<dbReference type="KEGG" id="soh:D1869_05065"/>
<evidence type="ECO:0000313" key="1">
    <source>
        <dbReference type="EMBL" id="MBB5254981.1"/>
    </source>
</evidence>
<evidence type="ECO:0000313" key="3">
    <source>
        <dbReference type="Proteomes" id="UP000427373"/>
    </source>
</evidence>